<protein>
    <submittedName>
        <fullName evidence="2">Aspartyl protease family protein</fullName>
    </submittedName>
</protein>
<dbReference type="GO" id="GO:0008233">
    <property type="term" value="F:peptidase activity"/>
    <property type="evidence" value="ECO:0007669"/>
    <property type="project" value="UniProtKB-KW"/>
</dbReference>
<dbReference type="RefSeq" id="WP_072430165.1">
    <property type="nucleotide sequence ID" value="NZ_FPKR01000018.1"/>
</dbReference>
<keyword evidence="1" id="KW-0812">Transmembrane</keyword>
<dbReference type="GO" id="GO:0006508">
    <property type="term" value="P:proteolysis"/>
    <property type="evidence" value="ECO:0007669"/>
    <property type="project" value="UniProtKB-KW"/>
</dbReference>
<organism evidence="2 3">
    <name type="scientific">Chitinimonas taiwanensis DSM 18899</name>
    <dbReference type="NCBI Taxonomy" id="1121279"/>
    <lineage>
        <taxon>Bacteria</taxon>
        <taxon>Pseudomonadati</taxon>
        <taxon>Pseudomonadota</taxon>
        <taxon>Betaproteobacteria</taxon>
        <taxon>Neisseriales</taxon>
        <taxon>Chitinibacteraceae</taxon>
        <taxon>Chitinimonas</taxon>
    </lineage>
</organism>
<evidence type="ECO:0000313" key="2">
    <source>
        <dbReference type="EMBL" id="SFZ79505.1"/>
    </source>
</evidence>
<dbReference type="InterPro" id="IPR021109">
    <property type="entry name" value="Peptidase_aspartic_dom_sf"/>
</dbReference>
<reference evidence="2 3" key="1">
    <citation type="submission" date="2016-11" db="EMBL/GenBank/DDBJ databases">
        <authorList>
            <person name="Jaros S."/>
            <person name="Januszkiewicz K."/>
            <person name="Wedrychowicz H."/>
        </authorList>
    </citation>
    <scope>NUCLEOTIDE SEQUENCE [LARGE SCALE GENOMIC DNA]</scope>
    <source>
        <strain evidence="2 3">DSM 18899</strain>
    </source>
</reference>
<keyword evidence="1" id="KW-0472">Membrane</keyword>
<evidence type="ECO:0000313" key="3">
    <source>
        <dbReference type="Proteomes" id="UP000186513"/>
    </source>
</evidence>
<dbReference type="InterPro" id="IPR011969">
    <property type="entry name" value="Clan_AA_Asp_peptidase_C"/>
</dbReference>
<accession>A0A1K2HSH1</accession>
<keyword evidence="3" id="KW-1185">Reference proteome</keyword>
<dbReference type="InterPro" id="IPR034122">
    <property type="entry name" value="Retropepsin-like_bacterial"/>
</dbReference>
<dbReference type="Gene3D" id="2.40.70.10">
    <property type="entry name" value="Acid Proteases"/>
    <property type="match status" value="1"/>
</dbReference>
<keyword evidence="2" id="KW-0645">Protease</keyword>
<dbReference type="CDD" id="cd05483">
    <property type="entry name" value="retropepsin_like_bacteria"/>
    <property type="match status" value="1"/>
</dbReference>
<proteinExistence type="predicted"/>
<keyword evidence="1" id="KW-1133">Transmembrane helix</keyword>
<dbReference type="Pfam" id="PF13975">
    <property type="entry name" value="gag-asp_proteas"/>
    <property type="match status" value="1"/>
</dbReference>
<dbReference type="OrthoDB" id="185963at2"/>
<dbReference type="STRING" id="1121279.SAMN02745887_03688"/>
<dbReference type="SUPFAM" id="SSF50630">
    <property type="entry name" value="Acid proteases"/>
    <property type="match status" value="1"/>
</dbReference>
<dbReference type="Proteomes" id="UP000186513">
    <property type="component" value="Unassembled WGS sequence"/>
</dbReference>
<name>A0A1K2HSH1_9NEIS</name>
<dbReference type="AlphaFoldDB" id="A0A1K2HSH1"/>
<evidence type="ECO:0000256" key="1">
    <source>
        <dbReference type="SAM" id="Phobius"/>
    </source>
</evidence>
<feature type="transmembrane region" description="Helical" evidence="1">
    <location>
        <begin position="12"/>
        <end position="32"/>
    </location>
</feature>
<keyword evidence="2" id="KW-0378">Hydrolase</keyword>
<gene>
    <name evidence="2" type="ORF">SAMN02745887_03688</name>
</gene>
<sequence>MLSVAWWRQWGPVVALWCLVIAGFYTGIDWLLQRQAMPNRVENLSGEVLQLQRARDGHYRLEGLINGQRVRLMLDTGASGVALDSRLAAQLGLPQGPAMALSTANGTVQGYATRIAELRLGDIVLRDIRASVAPNFGDPEEVLLGMSALKHLDLSMRGDTLTLSVPRDTP</sequence>
<dbReference type="EMBL" id="FPKR01000018">
    <property type="protein sequence ID" value="SFZ79505.1"/>
    <property type="molecule type" value="Genomic_DNA"/>
</dbReference>
<dbReference type="NCBIfam" id="TIGR02281">
    <property type="entry name" value="clan_AA_DTGA"/>
    <property type="match status" value="1"/>
</dbReference>